<dbReference type="CDD" id="cd16913">
    <property type="entry name" value="YkuD_like"/>
    <property type="match status" value="1"/>
</dbReference>
<gene>
    <name evidence="13" type="ORF">CQ12_12100</name>
</gene>
<evidence type="ECO:0000256" key="11">
    <source>
        <dbReference type="SAM" id="Phobius"/>
    </source>
</evidence>
<dbReference type="GO" id="GO:0071972">
    <property type="term" value="F:peptidoglycan L,D-transpeptidase activity"/>
    <property type="evidence" value="ECO:0007669"/>
    <property type="project" value="TreeGrafter"/>
</dbReference>
<dbReference type="EMBL" id="LLXZ01000141">
    <property type="protein sequence ID" value="KRR03579.1"/>
    <property type="molecule type" value="Genomic_DNA"/>
</dbReference>
<sequence length="296" mass="31573">MTVDYYSLLMKAIAGKDAVARDQIYKDAFSLITRSHLTREAASSHAAALEDAVRRIEDDIAAEEANSAAAINEVLLTDRNWKPLVIGAFAVAAVIALSALVYGFVATKGPAIVSASVKTSSPNAQRGREDVVMADLKPGVDGGSSGAVLPFALQRQVVFYRTTVVPGSIVVDRENRFLYLIDANNSARRYGIGVAQECLKGGSLSRVMNKLEWPDWRPSGANTKEADALLAAAGRPGSPLGARALLLDKPGLLIHGTNSPKTIGHLVASGCIRLVNDDVEDLYRRVSVETRVVFAS</sequence>
<evidence type="ECO:0000259" key="12">
    <source>
        <dbReference type="PROSITE" id="PS52029"/>
    </source>
</evidence>
<dbReference type="SUPFAM" id="SSF141523">
    <property type="entry name" value="L,D-transpeptidase catalytic domain-like"/>
    <property type="match status" value="1"/>
</dbReference>
<evidence type="ECO:0000256" key="3">
    <source>
        <dbReference type="ARBA" id="ARBA00022676"/>
    </source>
</evidence>
<dbReference type="GO" id="GO:0071555">
    <property type="term" value="P:cell wall organization"/>
    <property type="evidence" value="ECO:0007669"/>
    <property type="project" value="UniProtKB-UniRule"/>
</dbReference>
<keyword evidence="8 9" id="KW-0961">Cell wall biogenesis/degradation</keyword>
<keyword evidence="11" id="KW-0472">Membrane</keyword>
<keyword evidence="11" id="KW-0812">Transmembrane</keyword>
<dbReference type="InterPro" id="IPR005490">
    <property type="entry name" value="LD_TPept_cat_dom"/>
</dbReference>
<dbReference type="UniPathway" id="UPA00219"/>
<accession>A0A0R3L7F5</accession>
<dbReference type="GO" id="GO:0016757">
    <property type="term" value="F:glycosyltransferase activity"/>
    <property type="evidence" value="ECO:0007669"/>
    <property type="project" value="UniProtKB-KW"/>
</dbReference>
<dbReference type="Pfam" id="PF03734">
    <property type="entry name" value="YkuD"/>
    <property type="match status" value="1"/>
</dbReference>
<keyword evidence="6 9" id="KW-0133">Cell shape</keyword>
<dbReference type="GO" id="GO:0018104">
    <property type="term" value="P:peptidoglycan-protein cross-linking"/>
    <property type="evidence" value="ECO:0007669"/>
    <property type="project" value="TreeGrafter"/>
</dbReference>
<dbReference type="GO" id="GO:0008360">
    <property type="term" value="P:regulation of cell shape"/>
    <property type="evidence" value="ECO:0007669"/>
    <property type="project" value="UniProtKB-UniRule"/>
</dbReference>
<evidence type="ECO:0000256" key="6">
    <source>
        <dbReference type="ARBA" id="ARBA00022960"/>
    </source>
</evidence>
<evidence type="ECO:0000256" key="4">
    <source>
        <dbReference type="ARBA" id="ARBA00022679"/>
    </source>
</evidence>
<dbReference type="AlphaFoldDB" id="A0A0R3L7F5"/>
<comment type="caution">
    <text evidence="13">The sequence shown here is derived from an EMBL/GenBank/DDBJ whole genome shotgun (WGS) entry which is preliminary data.</text>
</comment>
<dbReference type="GO" id="GO:0005576">
    <property type="term" value="C:extracellular region"/>
    <property type="evidence" value="ECO:0007669"/>
    <property type="project" value="TreeGrafter"/>
</dbReference>
<evidence type="ECO:0000256" key="8">
    <source>
        <dbReference type="ARBA" id="ARBA00023316"/>
    </source>
</evidence>
<dbReference type="PANTHER" id="PTHR30582">
    <property type="entry name" value="L,D-TRANSPEPTIDASE"/>
    <property type="match status" value="1"/>
</dbReference>
<feature type="transmembrane region" description="Helical" evidence="11">
    <location>
        <begin position="84"/>
        <end position="105"/>
    </location>
</feature>
<keyword evidence="4" id="KW-0808">Transferase</keyword>
<organism evidence="13 14">
    <name type="scientific">Bradyrhizobium jicamae</name>
    <dbReference type="NCBI Taxonomy" id="280332"/>
    <lineage>
        <taxon>Bacteria</taxon>
        <taxon>Pseudomonadati</taxon>
        <taxon>Pseudomonadota</taxon>
        <taxon>Alphaproteobacteria</taxon>
        <taxon>Hyphomicrobiales</taxon>
        <taxon>Nitrobacteraceae</taxon>
        <taxon>Bradyrhizobium</taxon>
    </lineage>
</organism>
<feature type="active site" description="Proton donor/acceptor" evidence="9">
    <location>
        <position position="255"/>
    </location>
</feature>
<evidence type="ECO:0000256" key="7">
    <source>
        <dbReference type="ARBA" id="ARBA00022984"/>
    </source>
</evidence>
<dbReference type="InterPro" id="IPR038063">
    <property type="entry name" value="Transpep_catalytic_dom"/>
</dbReference>
<feature type="domain" description="L,D-TPase catalytic" evidence="12">
    <location>
        <begin position="167"/>
        <end position="295"/>
    </location>
</feature>
<keyword evidence="5" id="KW-0378">Hydrolase</keyword>
<keyword evidence="7 9" id="KW-0573">Peptidoglycan synthesis</keyword>
<keyword evidence="10" id="KW-0175">Coiled coil</keyword>
<comment type="similarity">
    <text evidence="2">Belongs to the YkuD family.</text>
</comment>
<evidence type="ECO:0000313" key="13">
    <source>
        <dbReference type="EMBL" id="KRR03579.1"/>
    </source>
</evidence>
<feature type="coiled-coil region" evidence="10">
    <location>
        <begin position="39"/>
        <end position="73"/>
    </location>
</feature>
<dbReference type="Proteomes" id="UP000050863">
    <property type="component" value="Unassembled WGS sequence"/>
</dbReference>
<dbReference type="OrthoDB" id="9809748at2"/>
<keyword evidence="11" id="KW-1133">Transmembrane helix</keyword>
<name>A0A0R3L7F5_9BRAD</name>
<evidence type="ECO:0000256" key="5">
    <source>
        <dbReference type="ARBA" id="ARBA00022801"/>
    </source>
</evidence>
<dbReference type="STRING" id="280332.CQ12_12100"/>
<evidence type="ECO:0000313" key="14">
    <source>
        <dbReference type="Proteomes" id="UP000050863"/>
    </source>
</evidence>
<feature type="active site" description="Nucleophile" evidence="9">
    <location>
        <position position="271"/>
    </location>
</feature>
<dbReference type="PROSITE" id="PS52029">
    <property type="entry name" value="LD_TPASE"/>
    <property type="match status" value="1"/>
</dbReference>
<keyword evidence="14" id="KW-1185">Reference proteome</keyword>
<comment type="pathway">
    <text evidence="1 9">Cell wall biogenesis; peptidoglycan biosynthesis.</text>
</comment>
<keyword evidence="3" id="KW-0328">Glycosyltransferase</keyword>
<dbReference type="Gene3D" id="2.40.440.10">
    <property type="entry name" value="L,D-transpeptidase catalytic domain-like"/>
    <property type="match status" value="1"/>
</dbReference>
<evidence type="ECO:0000256" key="1">
    <source>
        <dbReference type="ARBA" id="ARBA00004752"/>
    </source>
</evidence>
<reference evidence="13 14" key="1">
    <citation type="submission" date="2014-03" db="EMBL/GenBank/DDBJ databases">
        <title>Bradyrhizobium valentinum sp. nov., isolated from effective nodules of Lupinus mariae-josephae, a lupine endemic of basic-lime soils in Eastern Spain.</title>
        <authorList>
            <person name="Duran D."/>
            <person name="Rey L."/>
            <person name="Navarro A."/>
            <person name="Busquets A."/>
            <person name="Imperial J."/>
            <person name="Ruiz-Argueso T."/>
        </authorList>
    </citation>
    <scope>NUCLEOTIDE SEQUENCE [LARGE SCALE GENOMIC DNA]</scope>
    <source>
        <strain evidence="13 14">PAC68</strain>
    </source>
</reference>
<dbReference type="PANTHER" id="PTHR30582:SF24">
    <property type="entry name" value="L,D-TRANSPEPTIDASE ERFK_SRFK-RELATED"/>
    <property type="match status" value="1"/>
</dbReference>
<dbReference type="RefSeq" id="WP_057837590.1">
    <property type="nucleotide sequence ID" value="NZ_LLXZ01000141.1"/>
</dbReference>
<evidence type="ECO:0000256" key="10">
    <source>
        <dbReference type="SAM" id="Coils"/>
    </source>
</evidence>
<evidence type="ECO:0000256" key="9">
    <source>
        <dbReference type="PROSITE-ProRule" id="PRU01373"/>
    </source>
</evidence>
<evidence type="ECO:0000256" key="2">
    <source>
        <dbReference type="ARBA" id="ARBA00005992"/>
    </source>
</evidence>
<protein>
    <recommendedName>
        <fullName evidence="12">L,D-TPase catalytic domain-containing protein</fullName>
    </recommendedName>
</protein>
<dbReference type="InterPro" id="IPR050979">
    <property type="entry name" value="LD-transpeptidase"/>
</dbReference>
<proteinExistence type="inferred from homology"/>